<evidence type="ECO:0000256" key="6">
    <source>
        <dbReference type="ARBA" id="ARBA00022840"/>
    </source>
</evidence>
<dbReference type="GO" id="GO:0005737">
    <property type="term" value="C:cytoplasm"/>
    <property type="evidence" value="ECO:0007669"/>
    <property type="project" value="TreeGrafter"/>
</dbReference>
<gene>
    <name evidence="13" type="ORF">PO878_08945</name>
</gene>
<keyword evidence="7" id="KW-0460">Magnesium</keyword>
<dbReference type="GO" id="GO:0008841">
    <property type="term" value="F:dihydrofolate synthase activity"/>
    <property type="evidence" value="ECO:0007669"/>
    <property type="project" value="TreeGrafter"/>
</dbReference>
<feature type="domain" description="Mur ligase central" evidence="12">
    <location>
        <begin position="50"/>
        <end position="272"/>
    </location>
</feature>
<dbReference type="GO" id="GO:0004326">
    <property type="term" value="F:tetrahydrofolylpolyglutamate synthase activity"/>
    <property type="evidence" value="ECO:0007669"/>
    <property type="project" value="UniProtKB-EC"/>
</dbReference>
<name>A0AAE9YD35_9ACTN</name>
<evidence type="ECO:0000256" key="10">
    <source>
        <dbReference type="PIRNR" id="PIRNR001563"/>
    </source>
</evidence>
<dbReference type="PANTHER" id="PTHR11136:SF0">
    <property type="entry name" value="DIHYDROFOLATE SYNTHETASE-RELATED"/>
    <property type="match status" value="1"/>
</dbReference>
<dbReference type="Gene3D" id="3.90.190.20">
    <property type="entry name" value="Mur ligase, C-terminal domain"/>
    <property type="match status" value="1"/>
</dbReference>
<dbReference type="PANTHER" id="PTHR11136">
    <property type="entry name" value="FOLYLPOLYGLUTAMATE SYNTHASE-RELATED"/>
    <property type="match status" value="1"/>
</dbReference>
<dbReference type="InterPro" id="IPR036565">
    <property type="entry name" value="Mur-like_cat_sf"/>
</dbReference>
<keyword evidence="6 10" id="KW-0067">ATP-binding</keyword>
<dbReference type="InterPro" id="IPR001645">
    <property type="entry name" value="Folylpolyglutamate_synth"/>
</dbReference>
<feature type="domain" description="Mur ligase C-terminal" evidence="11">
    <location>
        <begin position="296"/>
        <end position="417"/>
    </location>
</feature>
<evidence type="ECO:0000256" key="7">
    <source>
        <dbReference type="ARBA" id="ARBA00022842"/>
    </source>
</evidence>
<dbReference type="EMBL" id="CP116942">
    <property type="protein sequence ID" value="WCO68849.1"/>
    <property type="molecule type" value="Genomic_DNA"/>
</dbReference>
<evidence type="ECO:0000256" key="9">
    <source>
        <dbReference type="ARBA" id="ARBA00047493"/>
    </source>
</evidence>
<dbReference type="NCBIfam" id="TIGR01499">
    <property type="entry name" value="folC"/>
    <property type="match status" value="1"/>
</dbReference>
<evidence type="ECO:0000259" key="12">
    <source>
        <dbReference type="Pfam" id="PF08245"/>
    </source>
</evidence>
<keyword evidence="5 10" id="KW-0547">Nucleotide-binding</keyword>
<dbReference type="EC" id="6.3.2.17" evidence="2"/>
<dbReference type="PROSITE" id="PS01011">
    <property type="entry name" value="FOLYLPOLYGLU_SYNT_1"/>
    <property type="match status" value="1"/>
</dbReference>
<dbReference type="PIRSF" id="PIRSF001563">
    <property type="entry name" value="Folylpolyglu_synth"/>
    <property type="match status" value="1"/>
</dbReference>
<evidence type="ECO:0000256" key="8">
    <source>
        <dbReference type="ARBA" id="ARBA00030592"/>
    </source>
</evidence>
<dbReference type="Pfam" id="PF02875">
    <property type="entry name" value="Mur_ligase_C"/>
    <property type="match status" value="1"/>
</dbReference>
<reference evidence="13" key="1">
    <citation type="submission" date="2023-01" db="EMBL/GenBank/DDBJ databases">
        <title>The diversity of Class Acidimicrobiia in South China Sea sediment environments and the proposal of Iamia marina sp. nov., a novel species of the genus Iamia.</title>
        <authorList>
            <person name="He Y."/>
            <person name="Tian X."/>
        </authorList>
    </citation>
    <scope>NUCLEOTIDE SEQUENCE</scope>
    <source>
        <strain evidence="13">DSM 19957</strain>
    </source>
</reference>
<protein>
    <recommendedName>
        <fullName evidence="2">tetrahydrofolate synthase</fullName>
        <ecNumber evidence="2">6.3.2.17</ecNumber>
    </recommendedName>
    <alternativeName>
        <fullName evidence="8">Tetrahydrofolylpolyglutamate synthase</fullName>
    </alternativeName>
</protein>
<dbReference type="Proteomes" id="UP001216390">
    <property type="component" value="Chromosome"/>
</dbReference>
<dbReference type="AlphaFoldDB" id="A0AAE9YD35"/>
<sequence length="435" mass="45136">MKLTSALRYLDQHTNLEATAGRVEGLSLDRMARLVHVLGDPQTAYPVIHITGTNGKGSVARMVSRLLTAQGLSVGTYSSPHLERINERLAWDGEPISDDALGEAIGAVAAVEDLAAVTPSYFEILTAAAFRWFAEVAVDVAVVEVGMLGRYDATNVVEASVAVCTNVGRDHTDGAPGWRQAIAEEKAGIVTAGVTDVLVLGETDPDLLPTFAAAGAVETWLRDVDFGVAADRVAVGGRLADLRTPDALHEEVYVPVHGAHQAVNASLAVAAVEAFLGRAQADEVVEEAFAELTIPGRFEVLGRHPTVVIDAAHNPEGAASAAATLAEDMTLPGSVLMVVGLLSGRDPVEVLSALGVADAGLLVVCTPDSPRALPTSEVAAAAERLGAVVEVVPEPVDAVRRALAVATEADLVLVAGSLYVVGPVRAALREMEVSA</sequence>
<organism evidence="13 14">
    <name type="scientific">Iamia majanohamensis</name>
    <dbReference type="NCBI Taxonomy" id="467976"/>
    <lineage>
        <taxon>Bacteria</taxon>
        <taxon>Bacillati</taxon>
        <taxon>Actinomycetota</taxon>
        <taxon>Acidimicrobiia</taxon>
        <taxon>Acidimicrobiales</taxon>
        <taxon>Iamiaceae</taxon>
        <taxon>Iamia</taxon>
    </lineage>
</organism>
<evidence type="ECO:0000256" key="1">
    <source>
        <dbReference type="ARBA" id="ARBA00008276"/>
    </source>
</evidence>
<evidence type="ECO:0000256" key="4">
    <source>
        <dbReference type="ARBA" id="ARBA00022723"/>
    </source>
</evidence>
<dbReference type="GO" id="GO:0005524">
    <property type="term" value="F:ATP binding"/>
    <property type="evidence" value="ECO:0007669"/>
    <property type="project" value="UniProtKB-KW"/>
</dbReference>
<evidence type="ECO:0000259" key="11">
    <source>
        <dbReference type="Pfam" id="PF02875"/>
    </source>
</evidence>
<comment type="similarity">
    <text evidence="1 10">Belongs to the folylpolyglutamate synthase family.</text>
</comment>
<dbReference type="InterPro" id="IPR004101">
    <property type="entry name" value="Mur_ligase_C"/>
</dbReference>
<dbReference type="SUPFAM" id="SSF53244">
    <property type="entry name" value="MurD-like peptide ligases, peptide-binding domain"/>
    <property type="match status" value="1"/>
</dbReference>
<evidence type="ECO:0000256" key="3">
    <source>
        <dbReference type="ARBA" id="ARBA00022598"/>
    </source>
</evidence>
<proteinExistence type="inferred from homology"/>
<keyword evidence="14" id="KW-1185">Reference proteome</keyword>
<dbReference type="SUPFAM" id="SSF53623">
    <property type="entry name" value="MurD-like peptide ligases, catalytic domain"/>
    <property type="match status" value="1"/>
</dbReference>
<comment type="catalytic activity">
    <reaction evidence="9">
        <text>(6S)-5,6,7,8-tetrahydrofolyl-(gamma-L-Glu)(n) + L-glutamate + ATP = (6S)-5,6,7,8-tetrahydrofolyl-(gamma-L-Glu)(n+1) + ADP + phosphate + H(+)</text>
        <dbReference type="Rhea" id="RHEA:10580"/>
        <dbReference type="Rhea" id="RHEA-COMP:14738"/>
        <dbReference type="Rhea" id="RHEA-COMP:14740"/>
        <dbReference type="ChEBI" id="CHEBI:15378"/>
        <dbReference type="ChEBI" id="CHEBI:29985"/>
        <dbReference type="ChEBI" id="CHEBI:30616"/>
        <dbReference type="ChEBI" id="CHEBI:43474"/>
        <dbReference type="ChEBI" id="CHEBI:141005"/>
        <dbReference type="ChEBI" id="CHEBI:456216"/>
        <dbReference type="EC" id="6.3.2.17"/>
    </reaction>
</comment>
<dbReference type="GO" id="GO:0046872">
    <property type="term" value="F:metal ion binding"/>
    <property type="evidence" value="ECO:0007669"/>
    <property type="project" value="UniProtKB-KW"/>
</dbReference>
<dbReference type="InterPro" id="IPR036615">
    <property type="entry name" value="Mur_ligase_C_dom_sf"/>
</dbReference>
<dbReference type="InterPro" id="IPR013221">
    <property type="entry name" value="Mur_ligase_cen"/>
</dbReference>
<keyword evidence="4" id="KW-0479">Metal-binding</keyword>
<dbReference type="Pfam" id="PF08245">
    <property type="entry name" value="Mur_ligase_M"/>
    <property type="match status" value="1"/>
</dbReference>
<evidence type="ECO:0000313" key="13">
    <source>
        <dbReference type="EMBL" id="WCO68849.1"/>
    </source>
</evidence>
<evidence type="ECO:0000256" key="5">
    <source>
        <dbReference type="ARBA" id="ARBA00022741"/>
    </source>
</evidence>
<evidence type="ECO:0000313" key="14">
    <source>
        <dbReference type="Proteomes" id="UP001216390"/>
    </source>
</evidence>
<dbReference type="RefSeq" id="WP_272738364.1">
    <property type="nucleotide sequence ID" value="NZ_CP116942.1"/>
</dbReference>
<evidence type="ECO:0000256" key="2">
    <source>
        <dbReference type="ARBA" id="ARBA00013025"/>
    </source>
</evidence>
<dbReference type="KEGG" id="ima:PO878_08945"/>
<dbReference type="Gene3D" id="3.40.1190.10">
    <property type="entry name" value="Mur-like, catalytic domain"/>
    <property type="match status" value="1"/>
</dbReference>
<accession>A0AAE9YD35</accession>
<keyword evidence="3 10" id="KW-0436">Ligase</keyword>
<dbReference type="InterPro" id="IPR018109">
    <property type="entry name" value="Folylpolyglutamate_synth_CS"/>
</dbReference>